<dbReference type="Proteomes" id="UP001054252">
    <property type="component" value="Unassembled WGS sequence"/>
</dbReference>
<evidence type="ECO:0000313" key="3">
    <source>
        <dbReference type="Proteomes" id="UP001054252"/>
    </source>
</evidence>
<dbReference type="InterPro" id="IPR029058">
    <property type="entry name" value="AB_hydrolase_fold"/>
</dbReference>
<dbReference type="PANTHER" id="PTHR13136:SF11">
    <property type="entry name" value="TESTIS-EXPRESSED PROTEIN 30"/>
    <property type="match status" value="1"/>
</dbReference>
<dbReference type="PANTHER" id="PTHR13136">
    <property type="entry name" value="TESTIS DEVELOPMENT PROTEIN PRTD"/>
    <property type="match status" value="1"/>
</dbReference>
<feature type="domain" description="KANL3/Tex30 alpha/beta hydrolase-like" evidence="1">
    <location>
        <begin position="12"/>
        <end position="79"/>
    </location>
</feature>
<keyword evidence="3" id="KW-1185">Reference proteome</keyword>
<dbReference type="InterPro" id="IPR026555">
    <property type="entry name" value="NSL3/Tex30"/>
</dbReference>
<dbReference type="Gene3D" id="3.40.50.1820">
    <property type="entry name" value="alpha/beta hydrolase"/>
    <property type="match status" value="1"/>
</dbReference>
<dbReference type="SUPFAM" id="SSF53474">
    <property type="entry name" value="alpha/beta-Hydrolases"/>
    <property type="match status" value="1"/>
</dbReference>
<organism evidence="2 3">
    <name type="scientific">Rubroshorea leprosula</name>
    <dbReference type="NCBI Taxonomy" id="152421"/>
    <lineage>
        <taxon>Eukaryota</taxon>
        <taxon>Viridiplantae</taxon>
        <taxon>Streptophyta</taxon>
        <taxon>Embryophyta</taxon>
        <taxon>Tracheophyta</taxon>
        <taxon>Spermatophyta</taxon>
        <taxon>Magnoliopsida</taxon>
        <taxon>eudicotyledons</taxon>
        <taxon>Gunneridae</taxon>
        <taxon>Pentapetalae</taxon>
        <taxon>rosids</taxon>
        <taxon>malvids</taxon>
        <taxon>Malvales</taxon>
        <taxon>Dipterocarpaceae</taxon>
        <taxon>Rubroshorea</taxon>
    </lineage>
</organism>
<dbReference type="AlphaFoldDB" id="A0AAV5L3A8"/>
<evidence type="ECO:0000313" key="2">
    <source>
        <dbReference type="EMBL" id="GKV31735.1"/>
    </source>
</evidence>
<reference evidence="2 3" key="1">
    <citation type="journal article" date="2021" name="Commun. Biol.">
        <title>The genome of Shorea leprosula (Dipterocarpaceae) highlights the ecological relevance of drought in aseasonal tropical rainforests.</title>
        <authorList>
            <person name="Ng K.K.S."/>
            <person name="Kobayashi M.J."/>
            <person name="Fawcett J.A."/>
            <person name="Hatakeyama M."/>
            <person name="Paape T."/>
            <person name="Ng C.H."/>
            <person name="Ang C.C."/>
            <person name="Tnah L.H."/>
            <person name="Lee C.T."/>
            <person name="Nishiyama T."/>
            <person name="Sese J."/>
            <person name="O'Brien M.J."/>
            <person name="Copetti D."/>
            <person name="Mohd Noor M.I."/>
            <person name="Ong R.C."/>
            <person name="Putra M."/>
            <person name="Sireger I.Z."/>
            <person name="Indrioko S."/>
            <person name="Kosugi Y."/>
            <person name="Izuno A."/>
            <person name="Isagi Y."/>
            <person name="Lee S.L."/>
            <person name="Shimizu K.K."/>
        </authorList>
    </citation>
    <scope>NUCLEOTIDE SEQUENCE [LARGE SCALE GENOMIC DNA]</scope>
    <source>
        <strain evidence="2">214</strain>
    </source>
</reference>
<proteinExistence type="predicted"/>
<sequence>MVNGIWVLADLSGGKKRAPPKAESLVDFHLDIVKKAVSEYPGHPLILAGKSMGSRVSCMVAGREDISASVVICLGYPLKVSYYVNFTLPWT</sequence>
<name>A0AAV5L3A8_9ROSI</name>
<protein>
    <recommendedName>
        <fullName evidence="1">KANL3/Tex30 alpha/beta hydrolase-like domain-containing protein</fullName>
    </recommendedName>
</protein>
<dbReference type="EMBL" id="BPVZ01000092">
    <property type="protein sequence ID" value="GKV31735.1"/>
    <property type="molecule type" value="Genomic_DNA"/>
</dbReference>
<accession>A0AAV5L3A8</accession>
<evidence type="ECO:0000259" key="1">
    <source>
        <dbReference type="Pfam" id="PF20408"/>
    </source>
</evidence>
<dbReference type="InterPro" id="IPR046879">
    <property type="entry name" value="KANL3/Tex30_Abhydrolase"/>
</dbReference>
<dbReference type="Pfam" id="PF20408">
    <property type="entry name" value="Abhydrolase_11"/>
    <property type="match status" value="1"/>
</dbReference>
<gene>
    <name evidence="2" type="ORF">SLEP1_g40404</name>
</gene>
<comment type="caution">
    <text evidence="2">The sequence shown here is derived from an EMBL/GenBank/DDBJ whole genome shotgun (WGS) entry which is preliminary data.</text>
</comment>